<comment type="caution">
    <text evidence="1">The sequence shown here is derived from an EMBL/GenBank/DDBJ whole genome shotgun (WGS) entry which is preliminary data.</text>
</comment>
<keyword evidence="2" id="KW-1185">Reference proteome</keyword>
<protein>
    <recommendedName>
        <fullName evidence="3">Integrase catalytic domain-containing protein</fullName>
    </recommendedName>
</protein>
<sequence>MRGGIINWVPVSVEKPNGISLHGKSILISMPAVVSMCSVLYVKNGMSKTGLSECRICWLWFCHAAAQMSFISDFVGQKSPANNATPVYSKILANWDTDMYSTFPSQIHDDKDRMFCKEHGIYRNNIVRKTPQQNGLAEEMNIEPCWKGLRWSQKLEDNLYTAPGETTVRVYSLATYRDRRIIKPLQRFGYVDMTAYALNSADMVNNEEHRTNKEALDNKDCDRWRLAIKIRYENWSRSQRKLNW</sequence>
<name>A0A371I875_MUCPR</name>
<dbReference type="EMBL" id="QJKJ01000679">
    <property type="protein sequence ID" value="RDY11247.1"/>
    <property type="molecule type" value="Genomic_DNA"/>
</dbReference>
<dbReference type="OrthoDB" id="10684069at2759"/>
<reference evidence="1" key="1">
    <citation type="submission" date="2018-05" db="EMBL/GenBank/DDBJ databases">
        <title>Draft genome of Mucuna pruriens seed.</title>
        <authorList>
            <person name="Nnadi N.E."/>
            <person name="Vos R."/>
            <person name="Hasami M.H."/>
            <person name="Devisetty U.K."/>
            <person name="Aguiy J.C."/>
        </authorList>
    </citation>
    <scope>NUCLEOTIDE SEQUENCE [LARGE SCALE GENOMIC DNA]</scope>
    <source>
        <strain evidence="1">JCA_2017</strain>
    </source>
</reference>
<evidence type="ECO:0008006" key="3">
    <source>
        <dbReference type="Google" id="ProtNLM"/>
    </source>
</evidence>
<organism evidence="1 2">
    <name type="scientific">Mucuna pruriens</name>
    <name type="common">Velvet bean</name>
    <name type="synonym">Dolichos pruriens</name>
    <dbReference type="NCBI Taxonomy" id="157652"/>
    <lineage>
        <taxon>Eukaryota</taxon>
        <taxon>Viridiplantae</taxon>
        <taxon>Streptophyta</taxon>
        <taxon>Embryophyta</taxon>
        <taxon>Tracheophyta</taxon>
        <taxon>Spermatophyta</taxon>
        <taxon>Magnoliopsida</taxon>
        <taxon>eudicotyledons</taxon>
        <taxon>Gunneridae</taxon>
        <taxon>Pentapetalae</taxon>
        <taxon>rosids</taxon>
        <taxon>fabids</taxon>
        <taxon>Fabales</taxon>
        <taxon>Fabaceae</taxon>
        <taxon>Papilionoideae</taxon>
        <taxon>50 kb inversion clade</taxon>
        <taxon>NPAAA clade</taxon>
        <taxon>indigoferoid/millettioid clade</taxon>
        <taxon>Phaseoleae</taxon>
        <taxon>Mucuna</taxon>
    </lineage>
</organism>
<accession>A0A371I875</accession>
<proteinExistence type="predicted"/>
<dbReference type="Proteomes" id="UP000257109">
    <property type="component" value="Unassembled WGS sequence"/>
</dbReference>
<feature type="non-terminal residue" evidence="1">
    <location>
        <position position="1"/>
    </location>
</feature>
<evidence type="ECO:0000313" key="2">
    <source>
        <dbReference type="Proteomes" id="UP000257109"/>
    </source>
</evidence>
<gene>
    <name evidence="1" type="ORF">CR513_04123</name>
</gene>
<evidence type="ECO:0000313" key="1">
    <source>
        <dbReference type="EMBL" id="RDY11247.1"/>
    </source>
</evidence>
<dbReference type="AlphaFoldDB" id="A0A371I875"/>